<protein>
    <submittedName>
        <fullName evidence="2">Uncharacterized protein</fullName>
    </submittedName>
</protein>
<comment type="caution">
    <text evidence="2">The sequence shown here is derived from an EMBL/GenBank/DDBJ whole genome shotgun (WGS) entry which is preliminary data.</text>
</comment>
<gene>
    <name evidence="2" type="ORF">SDC9_93035</name>
</gene>
<dbReference type="AlphaFoldDB" id="A0A644ZZX4"/>
<feature type="compositionally biased region" description="Basic and acidic residues" evidence="1">
    <location>
        <begin position="80"/>
        <end position="101"/>
    </location>
</feature>
<feature type="region of interest" description="Disordered" evidence="1">
    <location>
        <begin position="49"/>
        <end position="102"/>
    </location>
</feature>
<feature type="compositionally biased region" description="Polar residues" evidence="1">
    <location>
        <begin position="53"/>
        <end position="65"/>
    </location>
</feature>
<proteinExistence type="predicted"/>
<reference evidence="2" key="1">
    <citation type="submission" date="2019-08" db="EMBL/GenBank/DDBJ databases">
        <authorList>
            <person name="Kucharzyk K."/>
            <person name="Murdoch R.W."/>
            <person name="Higgins S."/>
            <person name="Loffler F."/>
        </authorList>
    </citation>
    <scope>NUCLEOTIDE SEQUENCE</scope>
</reference>
<feature type="region of interest" description="Disordered" evidence="1">
    <location>
        <begin position="138"/>
        <end position="170"/>
    </location>
</feature>
<evidence type="ECO:0000313" key="2">
    <source>
        <dbReference type="EMBL" id="MPM46337.1"/>
    </source>
</evidence>
<feature type="compositionally biased region" description="Polar residues" evidence="1">
    <location>
        <begin position="157"/>
        <end position="170"/>
    </location>
</feature>
<name>A0A644ZZX4_9ZZZZ</name>
<evidence type="ECO:0000256" key="1">
    <source>
        <dbReference type="SAM" id="MobiDB-lite"/>
    </source>
</evidence>
<accession>A0A644ZZX4</accession>
<dbReference type="EMBL" id="VSSQ01011236">
    <property type="protein sequence ID" value="MPM46337.1"/>
    <property type="molecule type" value="Genomic_DNA"/>
</dbReference>
<organism evidence="2">
    <name type="scientific">bioreactor metagenome</name>
    <dbReference type="NCBI Taxonomy" id="1076179"/>
    <lineage>
        <taxon>unclassified sequences</taxon>
        <taxon>metagenomes</taxon>
        <taxon>ecological metagenomes</taxon>
    </lineage>
</organism>
<sequence length="216" mass="23628">MEFEIWSNKKKEQENFAKWAEGKKAAQPIAASYSAPYYGAGDAAKFGVEPTQPIKSQPEIKTTPASRRGGITLHPGMGEVDQKAKESAAAKEITSERERQPQVKAPITPIGQAARQGETNAPTKPFTFWDSPKAEIPANRFSAKGSTLPGFEARTGMSPSSTSTVGTSYDNPLEATPFGAYTHNWNIEEAAPRSHRFLPPWMTRRCRSLSQNTATK</sequence>